<name>A0AA97NP56_PYRO3</name>
<evidence type="ECO:0000313" key="1">
    <source>
        <dbReference type="EMBL" id="ELQ33719.1"/>
    </source>
</evidence>
<dbReference type="EMBL" id="JH793051">
    <property type="protein sequence ID" value="ELQ33719.1"/>
    <property type="molecule type" value="Genomic_DNA"/>
</dbReference>
<sequence length="22" mass="2552">MPCGGNESYYLPRAARQYISQF</sequence>
<dbReference type="AlphaFoldDB" id="A0AA97NP56"/>
<reference evidence="1" key="1">
    <citation type="journal article" date="2012" name="PLoS Genet.">
        <title>Comparative analysis of the genomes of two field isolates of the rice blast fungus Magnaporthe oryzae.</title>
        <authorList>
            <person name="Xue M."/>
            <person name="Yang J."/>
            <person name="Li Z."/>
            <person name="Hu S."/>
            <person name="Yao N."/>
            <person name="Dean R.A."/>
            <person name="Zhao W."/>
            <person name="Shen M."/>
            <person name="Zhang H."/>
            <person name="Li C."/>
            <person name="Liu L."/>
            <person name="Cao L."/>
            <person name="Xu X."/>
            <person name="Xing Y."/>
            <person name="Hsiang T."/>
            <person name="Zhang Z."/>
            <person name="Xu J.R."/>
            <person name="Peng Y.L."/>
        </authorList>
    </citation>
    <scope>NUCLEOTIDE SEQUENCE</scope>
    <source>
        <strain evidence="1">Y34</strain>
    </source>
</reference>
<proteinExistence type="predicted"/>
<protein>
    <submittedName>
        <fullName evidence="1">Uncharacterized protein</fullName>
    </submittedName>
</protein>
<organism evidence="1">
    <name type="scientific">Pyricularia oryzae (strain Y34)</name>
    <name type="common">Rice blast fungus</name>
    <name type="synonym">Magnaporthe oryzae</name>
    <dbReference type="NCBI Taxonomy" id="1143189"/>
    <lineage>
        <taxon>Eukaryota</taxon>
        <taxon>Fungi</taxon>
        <taxon>Dikarya</taxon>
        <taxon>Ascomycota</taxon>
        <taxon>Pezizomycotina</taxon>
        <taxon>Sordariomycetes</taxon>
        <taxon>Sordariomycetidae</taxon>
        <taxon>Magnaporthales</taxon>
        <taxon>Pyriculariaceae</taxon>
        <taxon>Pyricularia</taxon>
    </lineage>
</organism>
<gene>
    <name evidence="1" type="ORF">OOU_Y34scaffold00896g10</name>
</gene>
<dbReference type="Proteomes" id="UP000011086">
    <property type="component" value="Unassembled WGS sequence"/>
</dbReference>
<accession>A0AA97NP56</accession>